<dbReference type="PROSITE" id="PS50005">
    <property type="entry name" value="TPR"/>
    <property type="match status" value="7"/>
</dbReference>
<evidence type="ECO:0008006" key="8">
    <source>
        <dbReference type="Google" id="ProtNLM"/>
    </source>
</evidence>
<feature type="repeat" description="TPR" evidence="3">
    <location>
        <begin position="1628"/>
        <end position="1661"/>
    </location>
</feature>
<dbReference type="SUPFAM" id="SSF52540">
    <property type="entry name" value="P-loop containing nucleoside triphosphate hydrolases"/>
    <property type="match status" value="1"/>
</dbReference>
<evidence type="ECO:0000256" key="3">
    <source>
        <dbReference type="PROSITE-ProRule" id="PRU00339"/>
    </source>
</evidence>
<keyword evidence="5" id="KW-1133">Transmembrane helix</keyword>
<dbReference type="SUPFAM" id="SSF57997">
    <property type="entry name" value="Tropomyosin"/>
    <property type="match status" value="1"/>
</dbReference>
<dbReference type="InterPro" id="IPR011990">
    <property type="entry name" value="TPR-like_helical_dom_sf"/>
</dbReference>
<protein>
    <recommendedName>
        <fullName evidence="8">Nephrocystin-3</fullName>
    </recommendedName>
</protein>
<evidence type="ECO:0000313" key="6">
    <source>
        <dbReference type="EMBL" id="CAH3155243.1"/>
    </source>
</evidence>
<evidence type="ECO:0000313" key="7">
    <source>
        <dbReference type="Proteomes" id="UP001159427"/>
    </source>
</evidence>
<feature type="coiled-coil region" evidence="4">
    <location>
        <begin position="223"/>
        <end position="289"/>
    </location>
</feature>
<dbReference type="PANTHER" id="PTHR45641">
    <property type="entry name" value="TETRATRICOPEPTIDE REPEAT PROTEIN (AFU_ORTHOLOGUE AFUA_6G03870)"/>
    <property type="match status" value="1"/>
</dbReference>
<keyword evidence="5" id="KW-0472">Membrane</keyword>
<dbReference type="InterPro" id="IPR027417">
    <property type="entry name" value="P-loop_NTPase"/>
</dbReference>
<feature type="repeat" description="TPR" evidence="3">
    <location>
        <begin position="1232"/>
        <end position="1265"/>
    </location>
</feature>
<keyword evidence="2 3" id="KW-0802">TPR repeat</keyword>
<dbReference type="InterPro" id="IPR036388">
    <property type="entry name" value="WH-like_DNA-bd_sf"/>
</dbReference>
<accession>A0ABN8Q1D4</accession>
<feature type="repeat" description="TPR" evidence="3">
    <location>
        <begin position="1751"/>
        <end position="1784"/>
    </location>
</feature>
<dbReference type="EMBL" id="CALNXI010001094">
    <property type="protein sequence ID" value="CAH3155243.1"/>
    <property type="molecule type" value="Genomic_DNA"/>
</dbReference>
<dbReference type="Gene3D" id="1.25.40.10">
    <property type="entry name" value="Tetratricopeptide repeat domain"/>
    <property type="match status" value="6"/>
</dbReference>
<dbReference type="Proteomes" id="UP001159427">
    <property type="component" value="Unassembled WGS sequence"/>
</dbReference>
<name>A0ABN8Q1D4_9CNID</name>
<keyword evidence="5" id="KW-0812">Transmembrane</keyword>
<evidence type="ECO:0000256" key="4">
    <source>
        <dbReference type="SAM" id="Coils"/>
    </source>
</evidence>
<dbReference type="InterPro" id="IPR019734">
    <property type="entry name" value="TPR_rpt"/>
</dbReference>
<keyword evidence="1" id="KW-0677">Repeat</keyword>
<evidence type="ECO:0000256" key="2">
    <source>
        <dbReference type="ARBA" id="ARBA00022803"/>
    </source>
</evidence>
<sequence>YIILSLNSFRSSCLGLTDNQKRWLVGGIVLNKVLIPKIRPFVEQEIDKEYTNLRTSHKIHTQSSSGRLQKWPKFLKYENVNKNDLLPKLPGGKWNYSKFDCKVLSHIDFAKLFVENFMAKFNAFDDHCDASAVLTLLGSVPVFLGPVQTAAGVVRGARNDWAHCVFSKWDLVKFQQVFIDMTYLVTTLGLPAADEAKLLGELKDWETKGTCLCMNSPVDQHLLQLVQQDIKSLEDAVENMSEESEKEKKKVRDELQKFWTTLEDMKLKVELVENKIDVVENRVVGVENKVGVVENRVDDVENKILLGQPSLPPNACEFIGREREIKEIASHLKSPLTRVVSIYGPPGSGKSEVAIAVGHNLKSEGKAIYHIKLTDVNTEDDLISAILRFFSDQSLGPLQPLDFLLKQFNSVSPFFTLDNADSLLQTKKSRDRFLKIIKQIIMSCASVKILVATRESSECRKLKPLGQKLVRIGSVDNVFSQKLVQNCFPEGCDRDWRKVALFCGHMPFAIRLFCNNMPRNELPLSQAIDNFISLIESDLSLNLLNLTSYQILSPENKEFYVSLSVIPGLFHETVAATVWGISTHDAQRTLQSLQRKSLIDSCVESKPYKVHNIFRLFARQKGAREMNEVIVRSTTRFIQFYTALFAELNDGFLSGQSVSAFIDFYEDKQNIMSSLINGCLNFSTRDSCFDGLTKGMLFMDAVLWSDRASFNRIYDTAITEAKQSTDSTAYNELVLAKTFSEVTWGTEEVETKQLQCSTKEVLSCDSDEQKGKLLCYLGIHKLANGQIKDGVKRLENSLAYLKNIGDPMQKILRILTLQILEQYYESKQIVDKAATFFEKAKKECGTDEQQGLFLIPNIPDKNAKIKENKRRIANEENRPLELEIYFLLTKATKMFPSAKTMELFEREVTKMKKEMEQKCNSEDSLKVGSLYIHRFVVSVLAEMTRYKEAIESIQAAIRHQENVISMVEHSKETQKEELARSYSYLAVLQFRYQDYSSSLRSQRRAMDIKREIFDEQHPDVADSYHEFAIISRTIGDCDSALQFQKRVLEIRLNLAEQNPLNVAASYHELGVTQCKMKDYSSALRSHESALTIRLENLGTKHRDTASSYHELGVTQWYLEKYQCALDSHQNTLRILLHVMGEHPRATADSYHEIGKTYFCLGDNRAALQSHLRAFRLRLEVLGEQHTDTANSCCEIGVTQFEMGWYASALQYFTRALNMRQTMLGNSPHSEVAQSFYQLGRVQCQMENFDEAVNSLSRALSIRKGLKQEQDLEAAEVYHELGRAFIHKEDFTSAFEMHQLALGIRESEMGEAHASVADSLFQLGLVEWEQGRHEESLQLHRRAADIREKYFGKKHHRTAESYFQLGLMLSELERHSEALTLHQQALEIRQKWLGYYMHSSLAESYLETGCALINVGQFGSAFSSVENALTIRTRIVAQEEGEVANLPHEKKVKELLLQDHQSSLQLYKRVSTIIHDHSSSVRSQNNSLKELLGRFEGQLTKKASCYFDVGQEEFNRGKLEAALRAHQRALNFRVMLLGENHRDTASSFVLKGNVHFEMRDYTQALKSHQRALEIRRKILLDNHPHTADSYANVGVVQNALGHYTSALQSFQRALEIRRKTVEENYLANVDSYRGIGIAHRGLGNFDSALQSFQQALKIAHEKLGDNHPETANCYEDVGNTLGDDTLALLFNKRALEIRRGIHGEKHIDIVSSHNSIGIIHHRMGNYTLALQSGKKALKMGRDLNGDNHPDTAVLYLNIGVTQGLVRDYTSAIQSFQQALKIKKESLGDNHPDTAELELYLLVTQLGEAAQGLAPISNLRQPVLRKRLMNNNPDAAISYNVSGFTEESLGRHALLLRSRQGEQVREEISGKKHSESSNTSDKFGFIKCALVILLILMILSFRILPGFSSSEKRFI</sequence>
<feature type="non-terminal residue" evidence="6">
    <location>
        <position position="1"/>
    </location>
</feature>
<keyword evidence="4" id="KW-0175">Coiled coil</keyword>
<feature type="repeat" description="TPR" evidence="3">
    <location>
        <begin position="1358"/>
        <end position="1391"/>
    </location>
</feature>
<proteinExistence type="predicted"/>
<feature type="coiled-coil region" evidence="4">
    <location>
        <begin position="858"/>
        <end position="921"/>
    </location>
</feature>
<dbReference type="PROSITE" id="PS50293">
    <property type="entry name" value="TPR_REGION"/>
    <property type="match status" value="1"/>
</dbReference>
<dbReference type="Gene3D" id="3.40.50.300">
    <property type="entry name" value="P-loop containing nucleotide triphosphate hydrolases"/>
    <property type="match status" value="1"/>
</dbReference>
<feature type="repeat" description="TPR" evidence="3">
    <location>
        <begin position="1586"/>
        <end position="1619"/>
    </location>
</feature>
<dbReference type="SMART" id="SM00028">
    <property type="entry name" value="TPR"/>
    <property type="match status" value="19"/>
</dbReference>
<dbReference type="Pfam" id="PF13424">
    <property type="entry name" value="TPR_12"/>
    <property type="match status" value="8"/>
</dbReference>
<dbReference type="PANTHER" id="PTHR45641:SF1">
    <property type="entry name" value="AAA+ ATPASE DOMAIN-CONTAINING PROTEIN"/>
    <property type="match status" value="1"/>
</dbReference>
<keyword evidence="7" id="KW-1185">Reference proteome</keyword>
<reference evidence="6 7" key="1">
    <citation type="submission" date="2022-05" db="EMBL/GenBank/DDBJ databases">
        <authorList>
            <consortium name="Genoscope - CEA"/>
            <person name="William W."/>
        </authorList>
    </citation>
    <scope>NUCLEOTIDE SEQUENCE [LARGE SCALE GENOMIC DNA]</scope>
</reference>
<feature type="repeat" description="TPR" evidence="3">
    <location>
        <begin position="1274"/>
        <end position="1307"/>
    </location>
</feature>
<organism evidence="6 7">
    <name type="scientific">Porites evermanni</name>
    <dbReference type="NCBI Taxonomy" id="104178"/>
    <lineage>
        <taxon>Eukaryota</taxon>
        <taxon>Metazoa</taxon>
        <taxon>Cnidaria</taxon>
        <taxon>Anthozoa</taxon>
        <taxon>Hexacorallia</taxon>
        <taxon>Scleractinia</taxon>
        <taxon>Fungiina</taxon>
        <taxon>Poritidae</taxon>
        <taxon>Porites</taxon>
    </lineage>
</organism>
<feature type="repeat" description="TPR" evidence="3">
    <location>
        <begin position="1544"/>
        <end position="1577"/>
    </location>
</feature>
<evidence type="ECO:0000256" key="5">
    <source>
        <dbReference type="SAM" id="Phobius"/>
    </source>
</evidence>
<comment type="caution">
    <text evidence="6">The sequence shown here is derived from an EMBL/GenBank/DDBJ whole genome shotgun (WGS) entry which is preliminary data.</text>
</comment>
<feature type="transmembrane region" description="Helical" evidence="5">
    <location>
        <begin position="1881"/>
        <end position="1902"/>
    </location>
</feature>
<dbReference type="SUPFAM" id="SSF48452">
    <property type="entry name" value="TPR-like"/>
    <property type="match status" value="5"/>
</dbReference>
<dbReference type="Gene3D" id="1.10.10.10">
    <property type="entry name" value="Winged helix-like DNA-binding domain superfamily/Winged helix DNA-binding domain"/>
    <property type="match status" value="1"/>
</dbReference>
<dbReference type="CDD" id="cd00009">
    <property type="entry name" value="AAA"/>
    <property type="match status" value="1"/>
</dbReference>
<evidence type="ECO:0000256" key="1">
    <source>
        <dbReference type="ARBA" id="ARBA00022737"/>
    </source>
</evidence>
<gene>
    <name evidence="6" type="ORF">PEVE_00001651</name>
</gene>